<accession>A0A2N6M564</accession>
<gene>
    <name evidence="1" type="ORF">CEN41_16445</name>
</gene>
<sequence length="73" mass="8499">MRTIRATSKAIKTHFFSAIRAFTQLELMRAEELIENWYEVQRNLSVQVARDFILQQLGQEIGLNTHIQIPVNA</sequence>
<comment type="caution">
    <text evidence="1">The sequence shown here is derived from an EMBL/GenBank/DDBJ whole genome shotgun (WGS) entry which is preliminary data.</text>
</comment>
<dbReference type="Proteomes" id="UP000234966">
    <property type="component" value="Unassembled WGS sequence"/>
</dbReference>
<protein>
    <submittedName>
        <fullName evidence="1">Uncharacterized protein</fullName>
    </submittedName>
</protein>
<evidence type="ECO:0000313" key="1">
    <source>
        <dbReference type="EMBL" id="PMB41914.1"/>
    </source>
</evidence>
<dbReference type="EMBL" id="NMQI01000390">
    <property type="protein sequence ID" value="PMB41914.1"/>
    <property type="molecule type" value="Genomic_DNA"/>
</dbReference>
<name>A0A2N6M564_9CYAN</name>
<proteinExistence type="predicted"/>
<dbReference type="AlphaFoldDB" id="A0A2N6M564"/>
<reference evidence="1 2" key="1">
    <citation type="submission" date="2017-07" db="EMBL/GenBank/DDBJ databases">
        <title>Genomes of Fischerella (Mastigocladus) sp. strains.</title>
        <authorList>
            <person name="Miller S.R."/>
        </authorList>
    </citation>
    <scope>NUCLEOTIDE SEQUENCE [LARGE SCALE GENOMIC DNA]</scope>
    <source>
        <strain evidence="1 2">CCMEE 5330</strain>
    </source>
</reference>
<evidence type="ECO:0000313" key="2">
    <source>
        <dbReference type="Proteomes" id="UP000234966"/>
    </source>
</evidence>
<organism evidence="1 2">
    <name type="scientific">Fischerella thermalis CCMEE 5330</name>
    <dbReference type="NCBI Taxonomy" id="2019670"/>
    <lineage>
        <taxon>Bacteria</taxon>
        <taxon>Bacillati</taxon>
        <taxon>Cyanobacteriota</taxon>
        <taxon>Cyanophyceae</taxon>
        <taxon>Nostocales</taxon>
        <taxon>Hapalosiphonaceae</taxon>
        <taxon>Fischerella</taxon>
    </lineage>
</organism>